<keyword evidence="6" id="KW-1185">Reference proteome</keyword>
<name>A0A9N9XB42_DIABA</name>
<gene>
    <name evidence="5" type="ORF">DIABBA_LOCUS7873</name>
</gene>
<accession>A0A9N9XB42</accession>
<dbReference type="GO" id="GO:0043565">
    <property type="term" value="F:sequence-specific DNA binding"/>
    <property type="evidence" value="ECO:0007669"/>
    <property type="project" value="InterPro"/>
</dbReference>
<evidence type="ECO:0000256" key="2">
    <source>
        <dbReference type="ARBA" id="ARBA00023125"/>
    </source>
</evidence>
<evidence type="ECO:0000259" key="4">
    <source>
        <dbReference type="PROSITE" id="PS51433"/>
    </source>
</evidence>
<dbReference type="Proteomes" id="UP001153709">
    <property type="component" value="Chromosome 5"/>
</dbReference>
<reference evidence="5" key="1">
    <citation type="submission" date="2022-01" db="EMBL/GenBank/DDBJ databases">
        <authorList>
            <person name="King R."/>
        </authorList>
    </citation>
    <scope>NUCLEOTIDE SEQUENCE</scope>
</reference>
<feature type="region of interest" description="Disordered" evidence="3">
    <location>
        <begin position="178"/>
        <end position="204"/>
    </location>
</feature>
<dbReference type="PROSITE" id="PS51433">
    <property type="entry name" value="PNT"/>
    <property type="match status" value="1"/>
</dbReference>
<organism evidence="5 6">
    <name type="scientific">Diabrotica balteata</name>
    <name type="common">Banded cucumber beetle</name>
    <dbReference type="NCBI Taxonomy" id="107213"/>
    <lineage>
        <taxon>Eukaryota</taxon>
        <taxon>Metazoa</taxon>
        <taxon>Ecdysozoa</taxon>
        <taxon>Arthropoda</taxon>
        <taxon>Hexapoda</taxon>
        <taxon>Insecta</taxon>
        <taxon>Pterygota</taxon>
        <taxon>Neoptera</taxon>
        <taxon>Endopterygota</taxon>
        <taxon>Coleoptera</taxon>
        <taxon>Polyphaga</taxon>
        <taxon>Cucujiformia</taxon>
        <taxon>Chrysomeloidea</taxon>
        <taxon>Chrysomelidae</taxon>
        <taxon>Galerucinae</taxon>
        <taxon>Diabroticina</taxon>
        <taxon>Diabroticites</taxon>
        <taxon>Diabrotica</taxon>
    </lineage>
</organism>
<dbReference type="InterPro" id="IPR013761">
    <property type="entry name" value="SAM/pointed_sf"/>
</dbReference>
<feature type="compositionally biased region" description="Low complexity" evidence="3">
    <location>
        <begin position="194"/>
        <end position="203"/>
    </location>
</feature>
<evidence type="ECO:0000256" key="3">
    <source>
        <dbReference type="SAM" id="MobiDB-lite"/>
    </source>
</evidence>
<keyword evidence="2" id="KW-0238">DNA-binding</keyword>
<dbReference type="Gene3D" id="1.10.150.50">
    <property type="entry name" value="Transcription Factor, Ets-1"/>
    <property type="match status" value="1"/>
</dbReference>
<dbReference type="FunFam" id="1.10.150.50:FF:000014">
    <property type="entry name" value="Protein c-ets-1 isoform 1"/>
    <property type="match status" value="1"/>
</dbReference>
<proteinExistence type="inferred from homology"/>
<evidence type="ECO:0000313" key="5">
    <source>
        <dbReference type="EMBL" id="CAG9834580.1"/>
    </source>
</evidence>
<dbReference type="CDD" id="cd08533">
    <property type="entry name" value="SAM_PNT-ETS-1_2"/>
    <property type="match status" value="1"/>
</dbReference>
<dbReference type="SUPFAM" id="SSF47769">
    <property type="entry name" value="SAM/Pointed domain"/>
    <property type="match status" value="1"/>
</dbReference>
<dbReference type="OrthoDB" id="10067219at2759"/>
<feature type="domain" description="PNT" evidence="4">
    <location>
        <begin position="61"/>
        <end position="146"/>
    </location>
</feature>
<dbReference type="InterPro" id="IPR003118">
    <property type="entry name" value="Pointed_dom"/>
</dbReference>
<dbReference type="AlphaFoldDB" id="A0A9N9XB42"/>
<evidence type="ECO:0000256" key="1">
    <source>
        <dbReference type="ARBA" id="ARBA00005562"/>
    </source>
</evidence>
<dbReference type="Pfam" id="PF02198">
    <property type="entry name" value="SAM_PNT"/>
    <property type="match status" value="1"/>
</dbReference>
<evidence type="ECO:0000313" key="6">
    <source>
        <dbReference type="Proteomes" id="UP001153709"/>
    </source>
</evidence>
<dbReference type="EMBL" id="OU898280">
    <property type="protein sequence ID" value="CAG9834580.1"/>
    <property type="molecule type" value="Genomic_DNA"/>
</dbReference>
<sequence>MSSIKTTKSISDPTIIVLCSILADEINVLQFEVILSVVDIPTQVPPLTPGTNKTMAEALKASFASWEKEQIRLNITKDPRQWSENHVAHWLQWAAKEFSLDCIPLNQFRMKGKDICAMGKDAFSARAPAFVGDILWEHLELLQKDVEKERALNSLYEPICVPELTYIDYTQSPTALSATEDRKPITIHSPPPQNNNTPPNNNNFLHEARAVSVEEF</sequence>
<dbReference type="SMART" id="SM00251">
    <property type="entry name" value="SAM_PNT"/>
    <property type="match status" value="1"/>
</dbReference>
<protein>
    <recommendedName>
        <fullName evidence="4">PNT domain-containing protein</fullName>
    </recommendedName>
</protein>
<comment type="similarity">
    <text evidence="1">Belongs to the ETS family.</text>
</comment>